<accession>A0A0A6P5I2</accession>
<evidence type="ECO:0008006" key="4">
    <source>
        <dbReference type="Google" id="ProtNLM"/>
    </source>
</evidence>
<proteinExistence type="predicted"/>
<keyword evidence="1" id="KW-0472">Membrane</keyword>
<evidence type="ECO:0000313" key="3">
    <source>
        <dbReference type="Proteomes" id="UP000030428"/>
    </source>
</evidence>
<protein>
    <recommendedName>
        <fullName evidence="4">SxtJ</fullName>
    </recommendedName>
</protein>
<dbReference type="InterPro" id="IPR045781">
    <property type="entry name" value="SxtJ"/>
</dbReference>
<dbReference type="AlphaFoldDB" id="A0A0A6P5I2"/>
<feature type="transmembrane region" description="Helical" evidence="1">
    <location>
        <begin position="14"/>
        <end position="34"/>
    </location>
</feature>
<organism evidence="2 3">
    <name type="scientific">Candidatus Thiomargarita nelsonii</name>
    <dbReference type="NCBI Taxonomy" id="1003181"/>
    <lineage>
        <taxon>Bacteria</taxon>
        <taxon>Pseudomonadati</taxon>
        <taxon>Pseudomonadota</taxon>
        <taxon>Gammaproteobacteria</taxon>
        <taxon>Thiotrichales</taxon>
        <taxon>Thiotrichaceae</taxon>
        <taxon>Thiomargarita</taxon>
    </lineage>
</organism>
<gene>
    <name evidence="2" type="ORF">PN36_06385</name>
</gene>
<keyword evidence="1" id="KW-1133">Transmembrane helix</keyword>
<comment type="caution">
    <text evidence="2">The sequence shown here is derived from an EMBL/GenBank/DDBJ whole genome shotgun (WGS) entry which is preliminary data.</text>
</comment>
<dbReference type="Proteomes" id="UP000030428">
    <property type="component" value="Unassembled WGS sequence"/>
</dbReference>
<feature type="transmembrane region" description="Helical" evidence="1">
    <location>
        <begin position="67"/>
        <end position="91"/>
    </location>
</feature>
<evidence type="ECO:0000313" key="2">
    <source>
        <dbReference type="EMBL" id="KHD05609.1"/>
    </source>
</evidence>
<evidence type="ECO:0000256" key="1">
    <source>
        <dbReference type="SAM" id="Phobius"/>
    </source>
</evidence>
<keyword evidence="3" id="KW-1185">Reference proteome</keyword>
<keyword evidence="1" id="KW-0812">Transmembrane</keyword>
<dbReference type="Pfam" id="PF19588">
    <property type="entry name" value="SxtJ"/>
    <property type="match status" value="1"/>
</dbReference>
<feature type="transmembrane region" description="Helical" evidence="1">
    <location>
        <begin position="40"/>
        <end position="60"/>
    </location>
</feature>
<dbReference type="EMBL" id="JSZA02000018">
    <property type="protein sequence ID" value="KHD05609.1"/>
    <property type="molecule type" value="Genomic_DNA"/>
</dbReference>
<name>A0A0A6P5I2_9GAMM</name>
<reference evidence="2 3" key="1">
    <citation type="journal article" date="2016" name="Front. Microbiol.">
        <title>Single-Cell (Meta-)Genomics of a Dimorphic Candidatus Thiomargarita nelsonii Reveals Genomic Plasticity.</title>
        <authorList>
            <person name="Flood B.E."/>
            <person name="Fliss P."/>
            <person name="Jones D.S."/>
            <person name="Dick G.J."/>
            <person name="Jain S."/>
            <person name="Kaster A.K."/>
            <person name="Winkel M."/>
            <person name="Mussmann M."/>
            <person name="Bailey J."/>
        </authorList>
    </citation>
    <scope>NUCLEOTIDE SEQUENCE [LARGE SCALE GENOMIC DNA]</scope>
    <source>
        <strain evidence="2">Hydrate Ridge</strain>
    </source>
</reference>
<sequence length="132" mass="15263">MHIEIPDKKGLREFGLVTGALFVGLFGLLFPWIFSFAYPYWPWILAGVLWALALVIPNGLKWIYQGWMSIALVIGWINTRIILALVFYLIITPMGSIMRLFGKNPVKNKPSDSETYRNITHFRSPKHMEHPF</sequence>